<evidence type="ECO:0000313" key="3">
    <source>
        <dbReference type="Proteomes" id="UP000013827"/>
    </source>
</evidence>
<dbReference type="InterPro" id="IPR001849">
    <property type="entry name" value="PH_domain"/>
</dbReference>
<dbReference type="HOGENOM" id="CLU_2175843_0_0_1"/>
<dbReference type="Gene3D" id="2.30.29.30">
    <property type="entry name" value="Pleckstrin-homology domain (PH domain)/Phosphotyrosine-binding domain (PTB)"/>
    <property type="match status" value="1"/>
</dbReference>
<dbReference type="Proteomes" id="UP000013827">
    <property type="component" value="Unassembled WGS sequence"/>
</dbReference>
<evidence type="ECO:0000313" key="2">
    <source>
        <dbReference type="EnsemblProtists" id="EOD35271"/>
    </source>
</evidence>
<reference evidence="3" key="1">
    <citation type="journal article" date="2013" name="Nature">
        <title>Pan genome of the phytoplankton Emiliania underpins its global distribution.</title>
        <authorList>
            <person name="Read B.A."/>
            <person name="Kegel J."/>
            <person name="Klute M.J."/>
            <person name="Kuo A."/>
            <person name="Lefebvre S.C."/>
            <person name="Maumus F."/>
            <person name="Mayer C."/>
            <person name="Miller J."/>
            <person name="Monier A."/>
            <person name="Salamov A."/>
            <person name="Young J."/>
            <person name="Aguilar M."/>
            <person name="Claverie J.M."/>
            <person name="Frickenhaus S."/>
            <person name="Gonzalez K."/>
            <person name="Herman E.K."/>
            <person name="Lin Y.C."/>
            <person name="Napier J."/>
            <person name="Ogata H."/>
            <person name="Sarno A.F."/>
            <person name="Shmutz J."/>
            <person name="Schroeder D."/>
            <person name="de Vargas C."/>
            <person name="Verret F."/>
            <person name="von Dassow P."/>
            <person name="Valentin K."/>
            <person name="Van de Peer Y."/>
            <person name="Wheeler G."/>
            <person name="Dacks J.B."/>
            <person name="Delwiche C.F."/>
            <person name="Dyhrman S.T."/>
            <person name="Glockner G."/>
            <person name="John U."/>
            <person name="Richards T."/>
            <person name="Worden A.Z."/>
            <person name="Zhang X."/>
            <person name="Grigoriev I.V."/>
            <person name="Allen A.E."/>
            <person name="Bidle K."/>
            <person name="Borodovsky M."/>
            <person name="Bowler C."/>
            <person name="Brownlee C."/>
            <person name="Cock J.M."/>
            <person name="Elias M."/>
            <person name="Gladyshev V.N."/>
            <person name="Groth M."/>
            <person name="Guda C."/>
            <person name="Hadaegh A."/>
            <person name="Iglesias-Rodriguez M.D."/>
            <person name="Jenkins J."/>
            <person name="Jones B.M."/>
            <person name="Lawson T."/>
            <person name="Leese F."/>
            <person name="Lindquist E."/>
            <person name="Lobanov A."/>
            <person name="Lomsadze A."/>
            <person name="Malik S.B."/>
            <person name="Marsh M.E."/>
            <person name="Mackinder L."/>
            <person name="Mock T."/>
            <person name="Mueller-Roeber B."/>
            <person name="Pagarete A."/>
            <person name="Parker M."/>
            <person name="Probert I."/>
            <person name="Quesneville H."/>
            <person name="Raines C."/>
            <person name="Rensing S.A."/>
            <person name="Riano-Pachon D.M."/>
            <person name="Richier S."/>
            <person name="Rokitta S."/>
            <person name="Shiraiwa Y."/>
            <person name="Soanes D.M."/>
            <person name="van der Giezen M."/>
            <person name="Wahlund T.M."/>
            <person name="Williams B."/>
            <person name="Wilson W."/>
            <person name="Wolfe G."/>
            <person name="Wurch L.L."/>
        </authorList>
    </citation>
    <scope>NUCLEOTIDE SEQUENCE</scope>
</reference>
<dbReference type="AlphaFoldDB" id="A0A0D3KHN6"/>
<reference evidence="2" key="2">
    <citation type="submission" date="2024-10" db="UniProtKB">
        <authorList>
            <consortium name="EnsemblProtists"/>
        </authorList>
    </citation>
    <scope>IDENTIFICATION</scope>
</reference>
<dbReference type="InterPro" id="IPR011993">
    <property type="entry name" value="PH-like_dom_sf"/>
</dbReference>
<dbReference type="EnsemblProtists" id="EOD35271">
    <property type="protein sequence ID" value="EOD35271"/>
    <property type="gene ID" value="EMIHUDRAFT_363042"/>
</dbReference>
<organism evidence="2 3">
    <name type="scientific">Emiliania huxleyi (strain CCMP1516)</name>
    <dbReference type="NCBI Taxonomy" id="280463"/>
    <lineage>
        <taxon>Eukaryota</taxon>
        <taxon>Haptista</taxon>
        <taxon>Haptophyta</taxon>
        <taxon>Prymnesiophyceae</taxon>
        <taxon>Isochrysidales</taxon>
        <taxon>Noelaerhabdaceae</taxon>
        <taxon>Emiliania</taxon>
    </lineage>
</organism>
<protein>
    <recommendedName>
        <fullName evidence="1">PH domain-containing protein</fullName>
    </recommendedName>
</protein>
<dbReference type="KEGG" id="ehx:EMIHUDRAFT_363042"/>
<accession>A0A0D3KHN6</accession>
<proteinExistence type="predicted"/>
<dbReference type="RefSeq" id="XP_005787700.1">
    <property type="nucleotide sequence ID" value="XM_005787643.1"/>
</dbReference>
<sequence length="110" mass="12059">MRKRGQGSSLLGGKLKQRYFVLYSNKELHYFDSATPSDASRRGQIRVDAAVEMERSKPRDKKDFSFVMRVPGRDWVLDPGSGTAWAEWDAALRPMLSPAAAAIAAAAASG</sequence>
<feature type="domain" description="PH" evidence="1">
    <location>
        <begin position="1"/>
        <end position="97"/>
    </location>
</feature>
<keyword evidence="3" id="KW-1185">Reference proteome</keyword>
<name>A0A0D3KHN6_EMIH1</name>
<dbReference type="GeneID" id="17280541"/>
<dbReference type="Pfam" id="PF00169">
    <property type="entry name" value="PH"/>
    <property type="match status" value="1"/>
</dbReference>
<dbReference type="PROSITE" id="PS50003">
    <property type="entry name" value="PH_DOMAIN"/>
    <property type="match status" value="1"/>
</dbReference>
<evidence type="ECO:0000259" key="1">
    <source>
        <dbReference type="PROSITE" id="PS50003"/>
    </source>
</evidence>
<dbReference type="SUPFAM" id="SSF50729">
    <property type="entry name" value="PH domain-like"/>
    <property type="match status" value="1"/>
</dbReference>